<dbReference type="Pfam" id="PF14016">
    <property type="entry name" value="DUF4232"/>
    <property type="match status" value="1"/>
</dbReference>
<evidence type="ECO:0000313" key="3">
    <source>
        <dbReference type="EMBL" id="RKO24535.1"/>
    </source>
</evidence>
<feature type="domain" description="DUF4232" evidence="2">
    <location>
        <begin position="109"/>
        <end position="240"/>
    </location>
</feature>
<reference evidence="3 4" key="1">
    <citation type="submission" date="2018-10" db="EMBL/GenBank/DDBJ databases">
        <title>Genome-guide identification and characterization of bacteria that degrade polycyclic aromatic hydrocarbons and resist hexavalent chromium simultaneously.</title>
        <authorList>
            <person name="Feng H."/>
        </authorList>
    </citation>
    <scope>NUCLEOTIDE SEQUENCE [LARGE SCALE GENOMIC DNA]</scope>
    <source>
        <strain evidence="3 4">J015</strain>
    </source>
</reference>
<name>A0A3B0FXH3_PSEPS</name>
<reference evidence="4" key="2">
    <citation type="submission" date="2018-10" db="EMBL/GenBank/DDBJ databases">
        <authorList>
            <person name="Wang Y."/>
            <person name="Wang J."/>
            <person name="Yang X."/>
            <person name="Wang Z."/>
            <person name="Huang Y."/>
        </authorList>
    </citation>
    <scope>NUCLEOTIDE SEQUENCE [LARGE SCALE GENOMIC DNA]</scope>
    <source>
        <strain evidence="4">J015</strain>
    </source>
</reference>
<evidence type="ECO:0000313" key="4">
    <source>
        <dbReference type="Proteomes" id="UP000273159"/>
    </source>
</evidence>
<gene>
    <name evidence="3" type="ORF">D7Z96_08890</name>
</gene>
<feature type="region of interest" description="Disordered" evidence="1">
    <location>
        <begin position="60"/>
        <end position="104"/>
    </location>
</feature>
<sequence>MPGSSRSGHQNARPPRGSVDGGTGSREGGAMRSQQIFQGLAMTTAAAAAALMLTACGASQPQSQTTTAPGTGSASPNATSAPPSTPAPPSSAGTSPSTAAPAPGTPGLCKAAGLSAATDAGGGGAAGSVYMKLNLTNTSSEPCILRGFAGVSLAADGAGAPIGAPATRDEAVAPTDVLLAPGQTGSAVLRYTQAGNYPDCAMVDAAGYRIYPPEDTASLFLPQPTKACSNAGITLLSIGAFQPA</sequence>
<protein>
    <submittedName>
        <fullName evidence="3">DUF4232 domain-containing protein</fullName>
    </submittedName>
</protein>
<feature type="region of interest" description="Disordered" evidence="1">
    <location>
        <begin position="1"/>
        <end position="35"/>
    </location>
</feature>
<feature type="compositionally biased region" description="Low complexity" evidence="1">
    <location>
        <begin position="70"/>
        <end position="82"/>
    </location>
</feature>
<dbReference type="Proteomes" id="UP000273159">
    <property type="component" value="Unassembled WGS sequence"/>
</dbReference>
<proteinExistence type="predicted"/>
<evidence type="ECO:0000259" key="2">
    <source>
        <dbReference type="Pfam" id="PF14016"/>
    </source>
</evidence>
<dbReference type="InterPro" id="IPR025326">
    <property type="entry name" value="DUF4232"/>
</dbReference>
<organism evidence="3 4">
    <name type="scientific">Pseudarthrobacter phenanthrenivorans</name>
    <name type="common">Arthrobacter phenanthrenivorans</name>
    <dbReference type="NCBI Taxonomy" id="361575"/>
    <lineage>
        <taxon>Bacteria</taxon>
        <taxon>Bacillati</taxon>
        <taxon>Actinomycetota</taxon>
        <taxon>Actinomycetes</taxon>
        <taxon>Micrococcales</taxon>
        <taxon>Micrococcaceae</taxon>
        <taxon>Pseudarthrobacter</taxon>
    </lineage>
</organism>
<evidence type="ECO:0000256" key="1">
    <source>
        <dbReference type="SAM" id="MobiDB-lite"/>
    </source>
</evidence>
<feature type="compositionally biased region" description="Polar residues" evidence="1">
    <location>
        <begin position="60"/>
        <end position="69"/>
    </location>
</feature>
<dbReference type="EMBL" id="RBNH01000006">
    <property type="protein sequence ID" value="RKO24535.1"/>
    <property type="molecule type" value="Genomic_DNA"/>
</dbReference>
<accession>A0A3B0FXH3</accession>
<dbReference type="AlphaFoldDB" id="A0A3B0FXH3"/>
<feature type="compositionally biased region" description="Low complexity" evidence="1">
    <location>
        <begin position="90"/>
        <end position="104"/>
    </location>
</feature>
<comment type="caution">
    <text evidence="3">The sequence shown here is derived from an EMBL/GenBank/DDBJ whole genome shotgun (WGS) entry which is preliminary data.</text>
</comment>
<feature type="compositionally biased region" description="Polar residues" evidence="1">
    <location>
        <begin position="1"/>
        <end position="10"/>
    </location>
</feature>